<organism evidence="1 2">
    <name type="scientific">Vibrio tapetis subsp. tapetis</name>
    <dbReference type="NCBI Taxonomy" id="1671868"/>
    <lineage>
        <taxon>Bacteria</taxon>
        <taxon>Pseudomonadati</taxon>
        <taxon>Pseudomonadota</taxon>
        <taxon>Gammaproteobacteria</taxon>
        <taxon>Vibrionales</taxon>
        <taxon>Vibrionaceae</taxon>
        <taxon>Vibrio</taxon>
    </lineage>
</organism>
<accession>A0A2N8ZBZ4</accession>
<sequence>MAQLTTNKRTKLLHLKQIKSNRLKDFKRKRNRDDQIVYLMVLRDKNSDSSSLF</sequence>
<protein>
    <submittedName>
        <fullName evidence="1">Uncharacterized protein</fullName>
    </submittedName>
</protein>
<keyword evidence="2" id="KW-1185">Reference proteome</keyword>
<dbReference type="Proteomes" id="UP000235828">
    <property type="component" value="Chromosome A"/>
</dbReference>
<evidence type="ECO:0000313" key="1">
    <source>
        <dbReference type="EMBL" id="SON49419.1"/>
    </source>
</evidence>
<evidence type="ECO:0000313" key="2">
    <source>
        <dbReference type="Proteomes" id="UP000235828"/>
    </source>
</evidence>
<proteinExistence type="predicted"/>
<dbReference type="AlphaFoldDB" id="A0A2N8ZBZ4"/>
<name>A0A2N8ZBZ4_9VIBR</name>
<dbReference type="KEGG" id="vta:A1440"/>
<reference evidence="1 2" key="1">
    <citation type="submission" date="2017-10" db="EMBL/GenBank/DDBJ databases">
        <authorList>
            <person name="Banno H."/>
            <person name="Chua N.-H."/>
        </authorList>
    </citation>
    <scope>NUCLEOTIDE SEQUENCE [LARGE SCALE GENOMIC DNA]</scope>
    <source>
        <strain evidence="1">Vibrio tapetis CECT4600</strain>
    </source>
</reference>
<dbReference type="EMBL" id="LT960611">
    <property type="protein sequence ID" value="SON49419.1"/>
    <property type="molecule type" value="Genomic_DNA"/>
</dbReference>
<gene>
    <name evidence="1" type="ORF">VTAP4600_A1440</name>
</gene>